<dbReference type="PANTHER" id="PTHR21472">
    <property type="entry name" value="ENDONUCLEASE DOMAIN-CONTAINING 1 PROTEIN ENDOD1"/>
    <property type="match status" value="1"/>
</dbReference>
<feature type="domain" description="ENPP1-3/EXOG-like endonuclease/phosphodiesterase" evidence="2">
    <location>
        <begin position="57"/>
        <end position="284"/>
    </location>
</feature>
<feature type="signal peptide" evidence="1">
    <location>
        <begin position="1"/>
        <end position="18"/>
    </location>
</feature>
<dbReference type="GO" id="GO:0016787">
    <property type="term" value="F:hydrolase activity"/>
    <property type="evidence" value="ECO:0007669"/>
    <property type="project" value="InterPro"/>
</dbReference>
<dbReference type="InterPro" id="IPR044929">
    <property type="entry name" value="DNA/RNA_non-sp_Endonuclease_sf"/>
</dbReference>
<dbReference type="InterPro" id="IPR020821">
    <property type="entry name" value="ENPP1-3/EXOG-like_nuc-like"/>
</dbReference>
<organism evidence="4 5">
    <name type="scientific">Astyanax mexicanus</name>
    <name type="common">Blind cave fish</name>
    <name type="synonym">Astyanax fasciatus mexicanus</name>
    <dbReference type="NCBI Taxonomy" id="7994"/>
    <lineage>
        <taxon>Eukaryota</taxon>
        <taxon>Metazoa</taxon>
        <taxon>Chordata</taxon>
        <taxon>Craniata</taxon>
        <taxon>Vertebrata</taxon>
        <taxon>Euteleostomi</taxon>
        <taxon>Actinopterygii</taxon>
        <taxon>Neopterygii</taxon>
        <taxon>Teleostei</taxon>
        <taxon>Ostariophysi</taxon>
        <taxon>Characiformes</taxon>
        <taxon>Characoidei</taxon>
        <taxon>Acestrorhamphidae</taxon>
        <taxon>Acestrorhamphinae</taxon>
        <taxon>Astyanax</taxon>
    </lineage>
</organism>
<dbReference type="InterPro" id="IPR044925">
    <property type="entry name" value="His-Me_finger_sf"/>
</dbReference>
<dbReference type="AlphaFoldDB" id="A0A8T2LLI4"/>
<keyword evidence="4" id="KW-0255">Endonuclease</keyword>
<evidence type="ECO:0000313" key="4">
    <source>
        <dbReference type="EMBL" id="KAG9271754.1"/>
    </source>
</evidence>
<proteinExistence type="predicted"/>
<dbReference type="SMART" id="SM00477">
    <property type="entry name" value="NUC"/>
    <property type="match status" value="1"/>
</dbReference>
<evidence type="ECO:0000259" key="2">
    <source>
        <dbReference type="SMART" id="SM00477"/>
    </source>
</evidence>
<keyword evidence="4" id="KW-0540">Nuclease</keyword>
<dbReference type="GO" id="GO:0003676">
    <property type="term" value="F:nucleic acid binding"/>
    <property type="evidence" value="ECO:0007669"/>
    <property type="project" value="InterPro"/>
</dbReference>
<dbReference type="GO" id="GO:0004519">
    <property type="term" value="F:endonuclease activity"/>
    <property type="evidence" value="ECO:0007669"/>
    <property type="project" value="UniProtKB-KW"/>
</dbReference>
<dbReference type="EMBL" id="JAICCE010000011">
    <property type="protein sequence ID" value="KAG9271754.1"/>
    <property type="molecule type" value="Genomic_DNA"/>
</dbReference>
<sequence>MMVPLLCCLLLGALSAEAKVVQNFDGCQHYFYKDQEPIGMDQNTVQICQKCIDTPYDVHFATLYSPYHKIPLYSAYYFNPGAPSRAERKEWFIEPMLSGGTNDYMERETLHMDEKDQAVNADYIGSGYDRGHLNPRFFQTGFGRDATFTLTNAAPMDPCFNRIHWYQWEAATKKFLEKLTTKYQKELKLKVTEDPPQKVFIITGTVPQKDERMPPLKRVTIPSVVWTAVCVHRFTAEEKSLSFGYMGANRADNFIHMMSIPDMEGELTKLYGTAIKIFKDDCRSEKFKTVQEEYMDILKKTDTHDD</sequence>
<feature type="domain" description="DNA/RNA non-specific endonuclease/pyrophosphatase/phosphodiesterase" evidence="3">
    <location>
        <begin position="56"/>
        <end position="287"/>
    </location>
</feature>
<dbReference type="PANTHER" id="PTHR21472:SF21">
    <property type="entry name" value="ENDONUCLEASE DOMAIN-CONTAINING 1 PROTEIN-LIKE-RELATED"/>
    <property type="match status" value="1"/>
</dbReference>
<evidence type="ECO:0000256" key="1">
    <source>
        <dbReference type="SAM" id="SignalP"/>
    </source>
</evidence>
<dbReference type="SUPFAM" id="SSF54060">
    <property type="entry name" value="His-Me finger endonucleases"/>
    <property type="match status" value="1"/>
</dbReference>
<dbReference type="GO" id="GO:0046872">
    <property type="term" value="F:metal ion binding"/>
    <property type="evidence" value="ECO:0007669"/>
    <property type="project" value="InterPro"/>
</dbReference>
<dbReference type="Proteomes" id="UP000752171">
    <property type="component" value="Unassembled WGS sequence"/>
</dbReference>
<name>A0A8T2LLI4_ASTMX</name>
<reference evidence="4 5" key="1">
    <citation type="submission" date="2021-07" db="EMBL/GenBank/DDBJ databases">
        <authorList>
            <person name="Imarazene B."/>
            <person name="Zahm M."/>
            <person name="Klopp C."/>
            <person name="Cabau C."/>
            <person name="Beille S."/>
            <person name="Jouanno E."/>
            <person name="Castinel A."/>
            <person name="Lluch J."/>
            <person name="Gil L."/>
            <person name="Kuchtly C."/>
            <person name="Lopez Roques C."/>
            <person name="Donnadieu C."/>
            <person name="Parrinello H."/>
            <person name="Journot L."/>
            <person name="Du K."/>
            <person name="Schartl M."/>
            <person name="Retaux S."/>
            <person name="Guiguen Y."/>
        </authorList>
    </citation>
    <scope>NUCLEOTIDE SEQUENCE [LARGE SCALE GENOMIC DNA]</scope>
    <source>
        <strain evidence="4">Pach_M1</strain>
        <tissue evidence="4">Testis</tissue>
    </source>
</reference>
<dbReference type="SMART" id="SM00892">
    <property type="entry name" value="Endonuclease_NS"/>
    <property type="match status" value="1"/>
</dbReference>
<comment type="caution">
    <text evidence="4">The sequence shown here is derived from an EMBL/GenBank/DDBJ whole genome shotgun (WGS) entry which is preliminary data.</text>
</comment>
<accession>A0A8T2LLI4</accession>
<evidence type="ECO:0000313" key="5">
    <source>
        <dbReference type="Proteomes" id="UP000752171"/>
    </source>
</evidence>
<dbReference type="Gene3D" id="3.40.570.10">
    <property type="entry name" value="Extracellular Endonuclease, subunit A"/>
    <property type="match status" value="1"/>
</dbReference>
<dbReference type="OrthoDB" id="69221at2759"/>
<dbReference type="InterPro" id="IPR039015">
    <property type="entry name" value="ENDOD1"/>
</dbReference>
<keyword evidence="1" id="KW-0732">Signal</keyword>
<evidence type="ECO:0000259" key="3">
    <source>
        <dbReference type="SMART" id="SM00892"/>
    </source>
</evidence>
<protein>
    <submittedName>
        <fullName evidence="4">Endonuclease domain-containing 1 protein-like</fullName>
    </submittedName>
</protein>
<dbReference type="Pfam" id="PF01223">
    <property type="entry name" value="Endonuclease_NS"/>
    <property type="match status" value="1"/>
</dbReference>
<feature type="chain" id="PRO_5035824023" evidence="1">
    <location>
        <begin position="19"/>
        <end position="306"/>
    </location>
</feature>
<keyword evidence="4" id="KW-0378">Hydrolase</keyword>
<dbReference type="InterPro" id="IPR001604">
    <property type="entry name" value="Endo_G_ENPP1-like_dom"/>
</dbReference>
<gene>
    <name evidence="4" type="primary">ENDOD1</name>
    <name evidence="4" type="ORF">AMEX_G14713</name>
</gene>